<dbReference type="InterPro" id="IPR003770">
    <property type="entry name" value="MLTG-like"/>
</dbReference>
<evidence type="ECO:0000256" key="2">
    <source>
        <dbReference type="ARBA" id="ARBA00022692"/>
    </source>
</evidence>
<proteinExistence type="inferred from homology"/>
<comment type="subcellular location">
    <subcellularLocation>
        <location evidence="7">Cell membrane</location>
        <topology evidence="7">Single-pass membrane protein</topology>
    </subcellularLocation>
</comment>
<name>A0A2W7QRP9_9BACT</name>
<protein>
    <recommendedName>
        <fullName evidence="7">Endolytic murein transglycosylase</fullName>
        <ecNumber evidence="7">4.2.2.29</ecNumber>
    </recommendedName>
    <alternativeName>
        <fullName evidence="7">Peptidoglycan lytic transglycosylase</fullName>
    </alternativeName>
    <alternativeName>
        <fullName evidence="7">Peptidoglycan polymerization terminase</fullName>
    </alternativeName>
</protein>
<keyword evidence="6 7" id="KW-0961">Cell wall biogenesis/degradation</keyword>
<keyword evidence="4 7" id="KW-0472">Membrane</keyword>
<comment type="function">
    <text evidence="7">Functions as a peptidoglycan terminase that cleaves nascent peptidoglycan strands endolytically to terminate their elongation.</text>
</comment>
<feature type="site" description="Important for catalytic activity" evidence="7">
    <location>
        <position position="223"/>
    </location>
</feature>
<dbReference type="GO" id="GO:0009252">
    <property type="term" value="P:peptidoglycan biosynthetic process"/>
    <property type="evidence" value="ECO:0007669"/>
    <property type="project" value="UniProtKB-UniRule"/>
</dbReference>
<evidence type="ECO:0000256" key="3">
    <source>
        <dbReference type="ARBA" id="ARBA00022989"/>
    </source>
</evidence>
<organism evidence="8 9">
    <name type="scientific">Algoriphagus chordae</name>
    <dbReference type="NCBI Taxonomy" id="237019"/>
    <lineage>
        <taxon>Bacteria</taxon>
        <taxon>Pseudomonadati</taxon>
        <taxon>Bacteroidota</taxon>
        <taxon>Cytophagia</taxon>
        <taxon>Cytophagales</taxon>
        <taxon>Cyclobacteriaceae</taxon>
        <taxon>Algoriphagus</taxon>
    </lineage>
</organism>
<dbReference type="CDD" id="cd08010">
    <property type="entry name" value="MltG_like"/>
    <property type="match status" value="1"/>
</dbReference>
<keyword evidence="5 7" id="KW-0456">Lyase</keyword>
<dbReference type="OrthoDB" id="9814591at2"/>
<dbReference type="GO" id="GO:0005886">
    <property type="term" value="C:plasma membrane"/>
    <property type="evidence" value="ECO:0007669"/>
    <property type="project" value="UniProtKB-SubCell"/>
</dbReference>
<evidence type="ECO:0000256" key="1">
    <source>
        <dbReference type="ARBA" id="ARBA00022475"/>
    </source>
</evidence>
<feature type="transmembrane region" description="Helical" evidence="7">
    <location>
        <begin position="9"/>
        <end position="29"/>
    </location>
</feature>
<accession>A0A2W7QRP9</accession>
<dbReference type="GO" id="GO:0071555">
    <property type="term" value="P:cell wall organization"/>
    <property type="evidence" value="ECO:0007669"/>
    <property type="project" value="UniProtKB-KW"/>
</dbReference>
<evidence type="ECO:0000256" key="6">
    <source>
        <dbReference type="ARBA" id="ARBA00023316"/>
    </source>
</evidence>
<comment type="catalytic activity">
    <reaction evidence="7">
        <text>a peptidoglycan chain = a peptidoglycan chain with N-acetyl-1,6-anhydromuramyl-[peptide] at the reducing end + a peptidoglycan chain with N-acetylglucosamine at the non-reducing end.</text>
        <dbReference type="EC" id="4.2.2.29"/>
    </reaction>
</comment>
<sequence>MLSEKRKNIYLVIVIAFSVMAISMSFYFYQVFFSPNALIDSDRNYMLKIGSNDTYKTVANKLYEEKVVNDLVSFSFLARIMGYQDNVKPGLYTIAPKMTNLELVRLLRSGKQSPIRVTFNNVRTKEDLAEKITANMEISGDQFLELLQDSVYIRKYDFNEETVMSMFIPNTYELWWNTSAEALFDRMYKEYESFWTDDRKQKASTIGLSQKEVSTLASIVQAESQQKADERPIIAGLYLNRLRIGMPLQADPTLVFAVGDFELKRVLNVHKEIESPYNTYKHLGLPPGPINLPDIKSLDAVLNPDDNSYLYMCAKEDFSGYHSFASSLAQHNANARRYQAALNRAKIY</sequence>
<evidence type="ECO:0000256" key="7">
    <source>
        <dbReference type="HAMAP-Rule" id="MF_02065"/>
    </source>
</evidence>
<comment type="caution">
    <text evidence="8">The sequence shown here is derived from an EMBL/GenBank/DDBJ whole genome shotgun (WGS) entry which is preliminary data.</text>
</comment>
<dbReference type="PANTHER" id="PTHR30518">
    <property type="entry name" value="ENDOLYTIC MUREIN TRANSGLYCOSYLASE"/>
    <property type="match status" value="1"/>
</dbReference>
<dbReference type="Proteomes" id="UP000248882">
    <property type="component" value="Unassembled WGS sequence"/>
</dbReference>
<dbReference type="NCBIfam" id="TIGR00247">
    <property type="entry name" value="endolytic transglycosylase MltG"/>
    <property type="match status" value="1"/>
</dbReference>
<comment type="similarity">
    <text evidence="7">Belongs to the transglycosylase MltG family.</text>
</comment>
<dbReference type="EMBL" id="QKZT01000018">
    <property type="protein sequence ID" value="PZX48700.1"/>
    <property type="molecule type" value="Genomic_DNA"/>
</dbReference>
<dbReference type="HAMAP" id="MF_02065">
    <property type="entry name" value="MltG"/>
    <property type="match status" value="1"/>
</dbReference>
<keyword evidence="3 7" id="KW-1133">Transmembrane helix</keyword>
<evidence type="ECO:0000256" key="4">
    <source>
        <dbReference type="ARBA" id="ARBA00023136"/>
    </source>
</evidence>
<dbReference type="Gene3D" id="3.30.160.60">
    <property type="entry name" value="Classic Zinc Finger"/>
    <property type="match status" value="1"/>
</dbReference>
<keyword evidence="2 7" id="KW-0812">Transmembrane</keyword>
<dbReference type="GO" id="GO:0008932">
    <property type="term" value="F:lytic endotransglycosylase activity"/>
    <property type="evidence" value="ECO:0007669"/>
    <property type="project" value="UniProtKB-UniRule"/>
</dbReference>
<gene>
    <name evidence="7" type="primary">mltG</name>
    <name evidence="8" type="ORF">LV85_03514</name>
</gene>
<dbReference type="AlphaFoldDB" id="A0A2W7QRP9"/>
<evidence type="ECO:0000313" key="8">
    <source>
        <dbReference type="EMBL" id="PZX48700.1"/>
    </source>
</evidence>
<reference evidence="8 9" key="1">
    <citation type="submission" date="2018-06" db="EMBL/GenBank/DDBJ databases">
        <title>Genomic Encyclopedia of Archaeal and Bacterial Type Strains, Phase II (KMG-II): from individual species to whole genera.</title>
        <authorList>
            <person name="Goeker M."/>
        </authorList>
    </citation>
    <scope>NUCLEOTIDE SEQUENCE [LARGE SCALE GENOMIC DNA]</scope>
    <source>
        <strain evidence="8 9">DSM 19830</strain>
    </source>
</reference>
<dbReference type="Gene3D" id="3.30.1490.480">
    <property type="entry name" value="Endolytic murein transglycosylase"/>
    <property type="match status" value="1"/>
</dbReference>
<keyword evidence="9" id="KW-1185">Reference proteome</keyword>
<keyword evidence="1 7" id="KW-1003">Cell membrane</keyword>
<dbReference type="PANTHER" id="PTHR30518:SF2">
    <property type="entry name" value="ENDOLYTIC MUREIN TRANSGLYCOSYLASE"/>
    <property type="match status" value="1"/>
</dbReference>
<dbReference type="EC" id="4.2.2.29" evidence="7"/>
<evidence type="ECO:0000256" key="5">
    <source>
        <dbReference type="ARBA" id="ARBA00023239"/>
    </source>
</evidence>
<evidence type="ECO:0000313" key="9">
    <source>
        <dbReference type="Proteomes" id="UP000248882"/>
    </source>
</evidence>
<dbReference type="Pfam" id="PF02618">
    <property type="entry name" value="YceG"/>
    <property type="match status" value="1"/>
</dbReference>
<dbReference type="RefSeq" id="WP_111321800.1">
    <property type="nucleotide sequence ID" value="NZ_QKZT01000018.1"/>
</dbReference>